<evidence type="ECO:0000259" key="2">
    <source>
        <dbReference type="PROSITE" id="PS50031"/>
    </source>
</evidence>
<keyword evidence="1" id="KW-1133">Transmembrane helix</keyword>
<keyword evidence="1" id="KW-0812">Transmembrane</keyword>
<dbReference type="OrthoDB" id="9130777at2"/>
<gene>
    <name evidence="3" type="ORF">EGA29_19900</name>
</gene>
<dbReference type="EMBL" id="RJTL01000038">
    <property type="protein sequence ID" value="RNM03037.1"/>
    <property type="molecule type" value="Genomic_DNA"/>
</dbReference>
<name>A0A454TLP8_9RALS</name>
<sequence>MNQLSAATLEGKPYRSVGPVLAICVVMGAMLISVGALNGGTALAASAWDSLKATIESMLSSTLVMALIMLVLIVTIWQLAHGQGYRNLVVVLGILAVALIGPSLVQTIATATGVPTAMSTPKKLPASVVPPLRP</sequence>
<evidence type="ECO:0000313" key="3">
    <source>
        <dbReference type="EMBL" id="RNM03037.1"/>
    </source>
</evidence>
<accession>A0A454TLP8</accession>
<reference evidence="3 4" key="1">
    <citation type="submission" date="2018-10" db="EMBL/GenBank/DDBJ databases">
        <title>Draft Genome Sequence of Ralstonia pseudosolanacearum (R. solanacearum phylotype I) Strain Tg03 Isolated from Luffa cylindrica in China.</title>
        <authorList>
            <person name="Yuan G.-Q."/>
            <person name="Li Q.-Q."/>
            <person name="Zhang Y.-W."/>
        </authorList>
    </citation>
    <scope>NUCLEOTIDE SEQUENCE [LARGE SCALE GENOMIC DNA]</scope>
    <source>
        <strain evidence="3 4">Tg03</strain>
    </source>
</reference>
<proteinExistence type="predicted"/>
<evidence type="ECO:0000313" key="4">
    <source>
        <dbReference type="Proteomes" id="UP000271222"/>
    </source>
</evidence>
<dbReference type="PROSITE" id="PS50031">
    <property type="entry name" value="EH"/>
    <property type="match status" value="1"/>
</dbReference>
<organism evidence="3 4">
    <name type="scientific">Ralstonia pseudosolanacearum</name>
    <dbReference type="NCBI Taxonomy" id="1310165"/>
    <lineage>
        <taxon>Bacteria</taxon>
        <taxon>Pseudomonadati</taxon>
        <taxon>Pseudomonadota</taxon>
        <taxon>Betaproteobacteria</taxon>
        <taxon>Burkholderiales</taxon>
        <taxon>Burkholderiaceae</taxon>
        <taxon>Ralstonia</taxon>
        <taxon>Ralstonia solanacearum species complex</taxon>
    </lineage>
</organism>
<feature type="domain" description="EH" evidence="2">
    <location>
        <begin position="72"/>
        <end position="134"/>
    </location>
</feature>
<dbReference type="InterPro" id="IPR000261">
    <property type="entry name" value="EH_dom"/>
</dbReference>
<dbReference type="AlphaFoldDB" id="A0A454TLP8"/>
<dbReference type="RefSeq" id="WP_123203754.1">
    <property type="nucleotide sequence ID" value="NZ_RJTL01000038.1"/>
</dbReference>
<dbReference type="Proteomes" id="UP000271222">
    <property type="component" value="Unassembled WGS sequence"/>
</dbReference>
<feature type="transmembrane region" description="Helical" evidence="1">
    <location>
        <begin position="57"/>
        <end position="77"/>
    </location>
</feature>
<comment type="caution">
    <text evidence="3">The sequence shown here is derived from an EMBL/GenBank/DDBJ whole genome shotgun (WGS) entry which is preliminary data.</text>
</comment>
<feature type="transmembrane region" description="Helical" evidence="1">
    <location>
        <begin position="89"/>
        <end position="114"/>
    </location>
</feature>
<evidence type="ECO:0000256" key="1">
    <source>
        <dbReference type="SAM" id="Phobius"/>
    </source>
</evidence>
<keyword evidence="1" id="KW-0472">Membrane</keyword>
<protein>
    <recommendedName>
        <fullName evidence="2">EH domain-containing protein</fullName>
    </recommendedName>
</protein>
<feature type="transmembrane region" description="Helical" evidence="1">
    <location>
        <begin position="20"/>
        <end position="45"/>
    </location>
</feature>